<organism evidence="6 7">
    <name type="scientific">Defluviitoga tunisiensis</name>
    <dbReference type="NCBI Taxonomy" id="1006576"/>
    <lineage>
        <taxon>Bacteria</taxon>
        <taxon>Thermotogati</taxon>
        <taxon>Thermotogota</taxon>
        <taxon>Thermotogae</taxon>
        <taxon>Petrotogales</taxon>
        <taxon>Petrotogaceae</taxon>
        <taxon>Defluviitoga</taxon>
    </lineage>
</organism>
<evidence type="ECO:0000259" key="5">
    <source>
        <dbReference type="PROSITE" id="PS50893"/>
    </source>
</evidence>
<keyword evidence="3" id="KW-0547">Nucleotide-binding</keyword>
<evidence type="ECO:0000256" key="3">
    <source>
        <dbReference type="ARBA" id="ARBA00022741"/>
    </source>
</evidence>
<evidence type="ECO:0000313" key="7">
    <source>
        <dbReference type="Proteomes" id="UP000032809"/>
    </source>
</evidence>
<keyword evidence="2" id="KW-0813">Transport</keyword>
<dbReference type="CDD" id="cd03235">
    <property type="entry name" value="ABC_Metallic_Cations"/>
    <property type="match status" value="1"/>
</dbReference>
<dbReference type="PROSITE" id="PS50893">
    <property type="entry name" value="ABC_TRANSPORTER_2"/>
    <property type="match status" value="1"/>
</dbReference>
<feature type="domain" description="ABC transporter" evidence="5">
    <location>
        <begin position="7"/>
        <end position="232"/>
    </location>
</feature>
<dbReference type="SMART" id="SM00382">
    <property type="entry name" value="AAA"/>
    <property type="match status" value="1"/>
</dbReference>
<accession>A0A0C7NTD7</accession>
<dbReference type="InterPro" id="IPR003593">
    <property type="entry name" value="AAA+_ATPase"/>
</dbReference>
<name>A0A0C7NTD7_DEFTU</name>
<dbReference type="FunFam" id="3.40.50.300:FF:000134">
    <property type="entry name" value="Iron-enterobactin ABC transporter ATP-binding protein"/>
    <property type="match status" value="1"/>
</dbReference>
<dbReference type="RefSeq" id="WP_045088365.1">
    <property type="nucleotide sequence ID" value="NZ_LN824141.1"/>
</dbReference>
<dbReference type="KEGG" id="dtn:DTL3_1747"/>
<dbReference type="InterPro" id="IPR003439">
    <property type="entry name" value="ABC_transporter-like_ATP-bd"/>
</dbReference>
<proteinExistence type="inferred from homology"/>
<dbReference type="AlphaFoldDB" id="A0A0C7NTD7"/>
<evidence type="ECO:0000313" key="6">
    <source>
        <dbReference type="EMBL" id="CEP79032.1"/>
    </source>
</evidence>
<dbReference type="Pfam" id="PF00005">
    <property type="entry name" value="ABC_tran"/>
    <property type="match status" value="1"/>
</dbReference>
<protein>
    <submittedName>
        <fullName evidence="6">ABC transporter</fullName>
    </submittedName>
</protein>
<dbReference type="PANTHER" id="PTHR42734">
    <property type="entry name" value="METAL TRANSPORT SYSTEM ATP-BINDING PROTEIN TM_0124-RELATED"/>
    <property type="match status" value="1"/>
</dbReference>
<dbReference type="InterPro" id="IPR027417">
    <property type="entry name" value="P-loop_NTPase"/>
</dbReference>
<keyword evidence="7" id="KW-1185">Reference proteome</keyword>
<dbReference type="PANTHER" id="PTHR42734:SF17">
    <property type="entry name" value="METAL TRANSPORT SYSTEM ATP-BINDING PROTEIN TM_0124-RELATED"/>
    <property type="match status" value="1"/>
</dbReference>
<dbReference type="InterPro" id="IPR050153">
    <property type="entry name" value="Metal_Ion_Import_ABC"/>
</dbReference>
<evidence type="ECO:0000256" key="4">
    <source>
        <dbReference type="ARBA" id="ARBA00022840"/>
    </source>
</evidence>
<dbReference type="GO" id="GO:0005524">
    <property type="term" value="F:ATP binding"/>
    <property type="evidence" value="ECO:0007669"/>
    <property type="project" value="UniProtKB-KW"/>
</dbReference>
<dbReference type="OrthoDB" id="9806726at2"/>
<dbReference type="SUPFAM" id="SSF52540">
    <property type="entry name" value="P-loop containing nucleoside triphosphate hydrolases"/>
    <property type="match status" value="1"/>
</dbReference>
<dbReference type="STRING" id="1006576.DTL3_1747"/>
<dbReference type="HOGENOM" id="CLU_000604_1_11_0"/>
<reference evidence="7" key="1">
    <citation type="submission" date="2014-11" db="EMBL/GenBank/DDBJ databases">
        <authorList>
            <person name="Wibberg D."/>
        </authorList>
    </citation>
    <scope>NUCLEOTIDE SEQUENCE [LARGE SCALE GENOMIC DNA]</scope>
    <source>
        <strain evidence="7">L3</strain>
    </source>
</reference>
<evidence type="ECO:0000256" key="1">
    <source>
        <dbReference type="ARBA" id="ARBA00005417"/>
    </source>
</evidence>
<evidence type="ECO:0000256" key="2">
    <source>
        <dbReference type="ARBA" id="ARBA00022448"/>
    </source>
</evidence>
<dbReference type="Proteomes" id="UP000032809">
    <property type="component" value="Chromosome I"/>
</dbReference>
<gene>
    <name evidence="6" type="ORF">DTL3_1747</name>
</gene>
<sequence length="252" mass="28745">MKNEPVISANNLNYSVNNNQILTNIFFDIYKGDFVGIIGPNGAGKSTLVKIITGEIEKYSGEVSIKGKIGYVPQVEEIISTFPMKVYELVLLGLYKEVGPIKRFKKYHYQKVKEVLQLLSIEELYDRQIGKLSGGEYRRVMIARALVSDPDILILDEPEANIDKPGQELLLNILKKLKEEKNMTIILVSHDLNMIFKETTRILCLNKTLHCHKNTRDINMKDLKELYSEDFELFAHLNGTMKAVVDKHDGNT</sequence>
<keyword evidence="4" id="KW-0067">ATP-binding</keyword>
<comment type="similarity">
    <text evidence="1">Belongs to the ABC transporter superfamily.</text>
</comment>
<dbReference type="Gene3D" id="3.40.50.300">
    <property type="entry name" value="P-loop containing nucleotide triphosphate hydrolases"/>
    <property type="match status" value="1"/>
</dbReference>
<dbReference type="EMBL" id="LN824141">
    <property type="protein sequence ID" value="CEP79032.1"/>
    <property type="molecule type" value="Genomic_DNA"/>
</dbReference>
<dbReference type="GO" id="GO:0016887">
    <property type="term" value="F:ATP hydrolysis activity"/>
    <property type="evidence" value="ECO:0007669"/>
    <property type="project" value="InterPro"/>
</dbReference>